<protein>
    <submittedName>
        <fullName evidence="5">Uncharacterized protein</fullName>
    </submittedName>
</protein>
<dbReference type="Proteomes" id="UP000887540">
    <property type="component" value="Unplaced"/>
</dbReference>
<reference evidence="5" key="1">
    <citation type="submission" date="2022-11" db="UniProtKB">
        <authorList>
            <consortium name="WormBaseParasite"/>
        </authorList>
    </citation>
    <scope>IDENTIFICATION</scope>
</reference>
<evidence type="ECO:0000256" key="1">
    <source>
        <dbReference type="ARBA" id="ARBA00022679"/>
    </source>
</evidence>
<organism evidence="4 5">
    <name type="scientific">Acrobeloides nanus</name>
    <dbReference type="NCBI Taxonomy" id="290746"/>
    <lineage>
        <taxon>Eukaryota</taxon>
        <taxon>Metazoa</taxon>
        <taxon>Ecdysozoa</taxon>
        <taxon>Nematoda</taxon>
        <taxon>Chromadorea</taxon>
        <taxon>Rhabditida</taxon>
        <taxon>Tylenchina</taxon>
        <taxon>Cephalobomorpha</taxon>
        <taxon>Cephaloboidea</taxon>
        <taxon>Cephalobidae</taxon>
        <taxon>Acrobeloides</taxon>
    </lineage>
</organism>
<feature type="binding site" evidence="2">
    <location>
        <position position="28"/>
    </location>
    <ligand>
        <name>3'-phosphoadenylyl sulfate</name>
        <dbReference type="ChEBI" id="CHEBI:58339"/>
    </ligand>
</feature>
<evidence type="ECO:0000256" key="2">
    <source>
        <dbReference type="PIRSR" id="PIRSR637359-2"/>
    </source>
</evidence>
<keyword evidence="4" id="KW-1185">Reference proteome</keyword>
<feature type="disulfide bond" evidence="3">
    <location>
        <begin position="29"/>
        <end position="40"/>
    </location>
</feature>
<dbReference type="InterPro" id="IPR027417">
    <property type="entry name" value="P-loop_NTPase"/>
</dbReference>
<proteinExistence type="predicted"/>
<feature type="binding site" evidence="2">
    <location>
        <begin position="45"/>
        <end position="49"/>
    </location>
    <ligand>
        <name>3'-phosphoadenylyl sulfate</name>
        <dbReference type="ChEBI" id="CHEBI:58339"/>
    </ligand>
</feature>
<dbReference type="PANTHER" id="PTHR10605:SF65">
    <property type="entry name" value="GH20068P"/>
    <property type="match status" value="1"/>
</dbReference>
<dbReference type="Gene3D" id="3.40.50.300">
    <property type="entry name" value="P-loop containing nucleotide triphosphate hydrolases"/>
    <property type="match status" value="1"/>
</dbReference>
<dbReference type="SUPFAM" id="SSF52540">
    <property type="entry name" value="P-loop containing nucleoside triphosphate hydrolases"/>
    <property type="match status" value="1"/>
</dbReference>
<evidence type="ECO:0000313" key="5">
    <source>
        <dbReference type="WBParaSite" id="ACRNAN_scaffold2868.g28483.t1"/>
    </source>
</evidence>
<sequence length="81" mass="9618">LRRVEKFLELDDEITNDQLVFNENKGFYCFRRRGKKLARCLGNSKGRAHVPVSENTRTILAQNFAPFNKKFFALINQHFNW</sequence>
<keyword evidence="3" id="KW-1015">Disulfide bond</keyword>
<dbReference type="InterPro" id="IPR037359">
    <property type="entry name" value="NST/OST"/>
</dbReference>
<dbReference type="GO" id="GO:0008467">
    <property type="term" value="F:[heparan sulfate]-glucosamine 3-sulfotransferase activity"/>
    <property type="evidence" value="ECO:0007669"/>
    <property type="project" value="TreeGrafter"/>
</dbReference>
<evidence type="ECO:0000313" key="4">
    <source>
        <dbReference type="Proteomes" id="UP000887540"/>
    </source>
</evidence>
<evidence type="ECO:0000256" key="3">
    <source>
        <dbReference type="PIRSR" id="PIRSR637359-3"/>
    </source>
</evidence>
<dbReference type="AlphaFoldDB" id="A0A914DIV7"/>
<accession>A0A914DIV7</accession>
<dbReference type="PANTHER" id="PTHR10605">
    <property type="entry name" value="HEPARAN SULFATE SULFOTRANSFERASE"/>
    <property type="match status" value="1"/>
</dbReference>
<dbReference type="WBParaSite" id="ACRNAN_scaffold2868.g28483.t1">
    <property type="protein sequence ID" value="ACRNAN_scaffold2868.g28483.t1"/>
    <property type="gene ID" value="ACRNAN_scaffold2868.g28483"/>
</dbReference>
<keyword evidence="1" id="KW-0808">Transferase</keyword>
<name>A0A914DIV7_9BILA</name>